<dbReference type="CDD" id="cd06124">
    <property type="entry name" value="cupin_NimR-like_N"/>
    <property type="match status" value="1"/>
</dbReference>
<evidence type="ECO:0000313" key="6">
    <source>
        <dbReference type="EMBL" id="AKA25213.1"/>
    </source>
</evidence>
<dbReference type="InterPro" id="IPR018060">
    <property type="entry name" value="HTH_AraC"/>
</dbReference>
<dbReference type="AlphaFoldDB" id="A0A0D5Y1K4"/>
<keyword evidence="3" id="KW-0238">DNA-binding</keyword>
<dbReference type="SUPFAM" id="SSF46689">
    <property type="entry name" value="Homeodomain-like"/>
    <property type="match status" value="1"/>
</dbReference>
<dbReference type="PATRIC" id="fig|587753.10.peg.3748"/>
<feature type="domain" description="HTH araC/xylS-type" evidence="5">
    <location>
        <begin position="163"/>
        <end position="260"/>
    </location>
</feature>
<dbReference type="EMBL" id="CP011110">
    <property type="protein sequence ID" value="AKA25213.1"/>
    <property type="molecule type" value="Genomic_DNA"/>
</dbReference>
<evidence type="ECO:0000256" key="3">
    <source>
        <dbReference type="ARBA" id="ARBA00023125"/>
    </source>
</evidence>
<dbReference type="PANTHER" id="PTHR11019">
    <property type="entry name" value="HTH-TYPE TRANSCRIPTIONAL REGULATOR NIMR"/>
    <property type="match status" value="1"/>
</dbReference>
<dbReference type="Gene3D" id="1.10.10.60">
    <property type="entry name" value="Homeodomain-like"/>
    <property type="match status" value="1"/>
</dbReference>
<keyword evidence="2" id="KW-0805">Transcription regulation</keyword>
<dbReference type="PROSITE" id="PS01124">
    <property type="entry name" value="HTH_ARAC_FAMILY_2"/>
    <property type="match status" value="1"/>
</dbReference>
<reference evidence="6 7" key="1">
    <citation type="journal article" date="2015" name="Mol. Plant Microbe Interact.">
        <title>Comparative Genomic Analysis of Pseudomonas chlororaphis PCL1606 Reveals New Insight into Antifungal Compounds Involved in Biocontrol.</title>
        <authorList>
            <person name="Calderon C.E."/>
            <person name="Ramos C."/>
            <person name="de Vicente A."/>
            <person name="Cazorla F.M."/>
        </authorList>
    </citation>
    <scope>NUCLEOTIDE SEQUENCE [LARGE SCALE GENOMIC DNA]</scope>
    <source>
        <strain evidence="6 7">PCL1606</strain>
    </source>
</reference>
<evidence type="ECO:0000256" key="1">
    <source>
        <dbReference type="ARBA" id="ARBA00022491"/>
    </source>
</evidence>
<dbReference type="InterPro" id="IPR003313">
    <property type="entry name" value="AraC-bd"/>
</dbReference>
<gene>
    <name evidence="6" type="ORF">PCL1606_37620</name>
</gene>
<dbReference type="PANTHER" id="PTHR11019:SF199">
    <property type="entry name" value="HTH-TYPE TRANSCRIPTIONAL REGULATOR NIMR"/>
    <property type="match status" value="1"/>
</dbReference>
<proteinExistence type="predicted"/>
<dbReference type="GO" id="GO:0043565">
    <property type="term" value="F:sequence-specific DNA binding"/>
    <property type="evidence" value="ECO:0007669"/>
    <property type="project" value="InterPro"/>
</dbReference>
<name>A0A0D5Y1K4_9PSED</name>
<organism evidence="6 7">
    <name type="scientific">Pseudomonas chlororaphis</name>
    <dbReference type="NCBI Taxonomy" id="587753"/>
    <lineage>
        <taxon>Bacteria</taxon>
        <taxon>Pseudomonadati</taxon>
        <taxon>Pseudomonadota</taxon>
        <taxon>Gammaproteobacteria</taxon>
        <taxon>Pseudomonadales</taxon>
        <taxon>Pseudomonadaceae</taxon>
        <taxon>Pseudomonas</taxon>
    </lineage>
</organism>
<dbReference type="SMART" id="SM00342">
    <property type="entry name" value="HTH_ARAC"/>
    <property type="match status" value="1"/>
</dbReference>
<evidence type="ECO:0000256" key="2">
    <source>
        <dbReference type="ARBA" id="ARBA00023015"/>
    </source>
</evidence>
<dbReference type="RefSeq" id="WP_045884062.1">
    <property type="nucleotide sequence ID" value="NZ_CP011110.1"/>
</dbReference>
<evidence type="ECO:0000313" key="7">
    <source>
        <dbReference type="Proteomes" id="UP000032748"/>
    </source>
</evidence>
<keyword evidence="1" id="KW-0678">Repressor</keyword>
<dbReference type="InterPro" id="IPR009057">
    <property type="entry name" value="Homeodomain-like_sf"/>
</dbReference>
<dbReference type="OrthoDB" id="9804543at2"/>
<dbReference type="Proteomes" id="UP000032748">
    <property type="component" value="Chromosome"/>
</dbReference>
<sequence length="279" mass="31287">MPVLHDQHQPQDPDRIDRPLYVLRISTRATRWERPWHSHRKAQLLFPLAGVITCETDVGLWMAPPQCAVWIPGDMRHSVWGLEHTVGYCLFVEPEQVRGLPTACCTLAVSPLLQVLLERCVELPELYELNGPQGRLMAVVLDELAAAPQEQIHLPMPRHPQLRDMAAAIIEQPAMRRSLGRWGERIGMSERNLSRLILAETGLSFGQWQRQLHILLGLKRLVRGESVEQVALGLGYESASAFIRMFKKAVGQPPARFIAERGMLLGVPAMAHGAESAFG</sequence>
<dbReference type="Pfam" id="PF12833">
    <property type="entry name" value="HTH_18"/>
    <property type="match status" value="1"/>
</dbReference>
<keyword evidence="4" id="KW-0804">Transcription</keyword>
<accession>A0A0D5Y1K4</accession>
<evidence type="ECO:0000259" key="5">
    <source>
        <dbReference type="PROSITE" id="PS01124"/>
    </source>
</evidence>
<dbReference type="FunFam" id="1.10.10.60:FF:000132">
    <property type="entry name" value="AraC family transcriptional regulator"/>
    <property type="match status" value="1"/>
</dbReference>
<dbReference type="KEGG" id="pcz:PCL1606_37620"/>
<evidence type="ECO:0000256" key="4">
    <source>
        <dbReference type="ARBA" id="ARBA00023163"/>
    </source>
</evidence>
<dbReference type="InterPro" id="IPR011051">
    <property type="entry name" value="RmlC_Cupin_sf"/>
</dbReference>
<dbReference type="SUPFAM" id="SSF51182">
    <property type="entry name" value="RmlC-like cupins"/>
    <property type="match status" value="1"/>
</dbReference>
<protein>
    <submittedName>
        <fullName evidence="6">AraC family transcriptional regulator</fullName>
    </submittedName>
</protein>
<dbReference type="GO" id="GO:0003700">
    <property type="term" value="F:DNA-binding transcription factor activity"/>
    <property type="evidence" value="ECO:0007669"/>
    <property type="project" value="InterPro"/>
</dbReference>
<dbReference type="Pfam" id="PF02311">
    <property type="entry name" value="AraC_binding"/>
    <property type="match status" value="1"/>
</dbReference>